<evidence type="ECO:0000256" key="3">
    <source>
        <dbReference type="ARBA" id="ARBA00022454"/>
    </source>
</evidence>
<feature type="compositionally biased region" description="Acidic residues" evidence="8">
    <location>
        <begin position="1"/>
        <end position="10"/>
    </location>
</feature>
<evidence type="ECO:0000256" key="6">
    <source>
        <dbReference type="ARBA" id="ARBA00022691"/>
    </source>
</evidence>
<sequence length="969" mass="107387">MSSSDSDDELPIAKMIAKQNGSAKAEPAVDEAPAKAKPARAPTTTEAIFDEPDSDDDLPIGQMTKQNGAAKAEPAEGPPAKPKPKTTTEAIFDEPDSDDEPPARRPAKKARAKASKPEDATAGDEELARRLAMGLPPRRASRGGRAPPAPSPPRRKARSPPSSDDEEEDASDAASDAAEEASTNDKDEAPAPKKPKPKAQKGPPRGAECVGERIRVWWPQDRCWYYGEVLSFDGEKHTLLYDDDEEEVVDLGDERYELGPPEEETSSSSEDDESEDLSDDEYTDKIKQEISIKYGKGAAWSELFFDPSYERVEGQLEEGRYANAAPRLVPQKENGSQPAPEESDSDDEDQSALARAAAYKAAWRDTGRAKRKVKKKTEGPFRLPLPKFGCKRHTSRKKAREAYDAQPFAFFPGDTGTMYQDFTLPLSLVVEAAIEREGEKGRREGKRSLEVALNEFELIHRSERPEELAEAAKQRFKLCRDEFGSCGCSQKVEALAAERRRKDQRTKDSDDSESDEEESKQIGCLTTGTCPARASFIECTPRTCSLGAKCGNRRLQRWKGGGIDVRDCGDARGFGLFACRNFKAGALIGEYVGEVMRARNYAQLRRERKEKHWYFMALDKEEVVDASRRGGLTRFLNHSCEPNAECQSWTVDGEKRIAIVAQRPIAADEEVTFDYSWKGDQDKYEKRASSKTSTKCFCGAKKCRGFLGDRAEDFLASLEEEETDNGRRFFRRKLRPDQCVDPSSGKLIRSAFGEAEAEAVERTVNGWSKKCTKEPSQDLQRAFSSKLFLRKSMYGSGDPKQHQQRLLRPLEYCEVKGDGWILPALHKHGGEDFEAVVSDPSFDGPRGGRTASELERALEAWMRPASKKPVVTDDRSKRLERFEAFLALPPDQRAKIEPASTEPAWARKLLAAARANPPSPKSSTPPSPLPSSPTRKKRSLSNGDASPSPRKRAAVAKVPFPAPPPPALT</sequence>
<evidence type="ECO:0000259" key="10">
    <source>
        <dbReference type="PROSITE" id="PS50868"/>
    </source>
</evidence>
<dbReference type="SMART" id="SM00333">
    <property type="entry name" value="TUDOR"/>
    <property type="match status" value="1"/>
</dbReference>
<evidence type="ECO:0000259" key="9">
    <source>
        <dbReference type="PROSITE" id="PS50280"/>
    </source>
</evidence>
<dbReference type="InterPro" id="IPR003616">
    <property type="entry name" value="Post-SET_dom"/>
</dbReference>
<feature type="region of interest" description="Disordered" evidence="8">
    <location>
        <begin position="321"/>
        <end position="389"/>
    </location>
</feature>
<keyword evidence="4" id="KW-0489">Methyltransferase</keyword>
<evidence type="ECO:0000259" key="11">
    <source>
        <dbReference type="PROSITE" id="PS51215"/>
    </source>
</evidence>
<feature type="region of interest" description="Disordered" evidence="8">
    <location>
        <begin position="910"/>
        <end position="969"/>
    </location>
</feature>
<dbReference type="GO" id="GO:0042054">
    <property type="term" value="F:histone methyltransferase activity"/>
    <property type="evidence" value="ECO:0007669"/>
    <property type="project" value="InterPro"/>
</dbReference>
<dbReference type="SMART" id="SM00317">
    <property type="entry name" value="SET"/>
    <property type="match status" value="1"/>
</dbReference>
<evidence type="ECO:0000313" key="12">
    <source>
        <dbReference type="EMBL" id="CAH0364466.1"/>
    </source>
</evidence>
<feature type="compositionally biased region" description="Low complexity" evidence="8">
    <location>
        <begin position="35"/>
        <end position="47"/>
    </location>
</feature>
<dbReference type="GO" id="GO:0032259">
    <property type="term" value="P:methylation"/>
    <property type="evidence" value="ECO:0007669"/>
    <property type="project" value="UniProtKB-KW"/>
</dbReference>
<feature type="compositionally biased region" description="Basic and acidic residues" evidence="8">
    <location>
        <begin position="499"/>
        <end position="509"/>
    </location>
</feature>
<dbReference type="PROSITE" id="PS50280">
    <property type="entry name" value="SET"/>
    <property type="match status" value="1"/>
</dbReference>
<evidence type="ECO:0000256" key="4">
    <source>
        <dbReference type="ARBA" id="ARBA00022603"/>
    </source>
</evidence>
<feature type="compositionally biased region" description="Pro residues" evidence="8">
    <location>
        <begin position="917"/>
        <end position="931"/>
    </location>
</feature>
<dbReference type="PANTHER" id="PTHR22884">
    <property type="entry name" value="SET DOMAIN PROTEINS"/>
    <property type="match status" value="1"/>
</dbReference>
<dbReference type="Pfam" id="PF00856">
    <property type="entry name" value="SET"/>
    <property type="match status" value="1"/>
</dbReference>
<dbReference type="SMART" id="SM00570">
    <property type="entry name" value="AWS"/>
    <property type="match status" value="1"/>
</dbReference>
<proteinExistence type="predicted"/>
<dbReference type="EMBL" id="CAKKNE010000001">
    <property type="protein sequence ID" value="CAH0364466.1"/>
    <property type="molecule type" value="Genomic_DNA"/>
</dbReference>
<evidence type="ECO:0000256" key="2">
    <source>
        <dbReference type="ARBA" id="ARBA00004286"/>
    </source>
</evidence>
<feature type="domain" description="Post-SET" evidence="10">
    <location>
        <begin position="692"/>
        <end position="708"/>
    </location>
</feature>
<comment type="caution">
    <text evidence="12">The sequence shown here is derived from an EMBL/GenBank/DDBJ whole genome shotgun (WGS) entry which is preliminary data.</text>
</comment>
<keyword evidence="3" id="KW-0158">Chromosome</keyword>
<dbReference type="InterPro" id="IPR001214">
    <property type="entry name" value="SET_dom"/>
</dbReference>
<dbReference type="CDD" id="cd20404">
    <property type="entry name" value="Tudor_Agenet_AtEML-like"/>
    <property type="match status" value="1"/>
</dbReference>
<evidence type="ECO:0000256" key="8">
    <source>
        <dbReference type="SAM" id="MobiDB-lite"/>
    </source>
</evidence>
<dbReference type="Pfam" id="PF17907">
    <property type="entry name" value="AWS"/>
    <property type="match status" value="1"/>
</dbReference>
<keyword evidence="7" id="KW-0539">Nucleus</keyword>
<dbReference type="InterPro" id="IPR006560">
    <property type="entry name" value="AWS_dom"/>
</dbReference>
<feature type="region of interest" description="Disordered" evidence="8">
    <location>
        <begin position="1"/>
        <end position="212"/>
    </location>
</feature>
<feature type="domain" description="AWS" evidence="11">
    <location>
        <begin position="481"/>
        <end position="559"/>
    </location>
</feature>
<dbReference type="Gene3D" id="2.170.270.10">
    <property type="entry name" value="SET domain"/>
    <property type="match status" value="1"/>
</dbReference>
<evidence type="ECO:0000256" key="5">
    <source>
        <dbReference type="ARBA" id="ARBA00022679"/>
    </source>
</evidence>
<keyword evidence="5" id="KW-0808">Transferase</keyword>
<keyword evidence="6" id="KW-0949">S-adenosyl-L-methionine</keyword>
<dbReference type="Gene3D" id="2.30.30.140">
    <property type="match status" value="1"/>
</dbReference>
<dbReference type="InterPro" id="IPR002999">
    <property type="entry name" value="Tudor"/>
</dbReference>
<feature type="compositionally biased region" description="Pro residues" evidence="8">
    <location>
        <begin position="960"/>
        <end position="969"/>
    </location>
</feature>
<evidence type="ECO:0000256" key="7">
    <source>
        <dbReference type="ARBA" id="ARBA00023242"/>
    </source>
</evidence>
<feature type="compositionally biased region" description="Acidic residues" evidence="8">
    <location>
        <begin position="241"/>
        <end position="251"/>
    </location>
</feature>
<evidence type="ECO:0008006" key="14">
    <source>
        <dbReference type="Google" id="ProtNLM"/>
    </source>
</evidence>
<feature type="region of interest" description="Disordered" evidence="8">
    <location>
        <begin position="241"/>
        <end position="284"/>
    </location>
</feature>
<dbReference type="GO" id="GO:0005694">
    <property type="term" value="C:chromosome"/>
    <property type="evidence" value="ECO:0007669"/>
    <property type="project" value="UniProtKB-SubCell"/>
</dbReference>
<accession>A0A8J2WWQ3</accession>
<dbReference type="GO" id="GO:0005634">
    <property type="term" value="C:nucleus"/>
    <property type="evidence" value="ECO:0007669"/>
    <property type="project" value="UniProtKB-SubCell"/>
</dbReference>
<evidence type="ECO:0000256" key="1">
    <source>
        <dbReference type="ARBA" id="ARBA00004123"/>
    </source>
</evidence>
<feature type="compositionally biased region" description="Acidic residues" evidence="8">
    <location>
        <begin position="260"/>
        <end position="282"/>
    </location>
</feature>
<dbReference type="PROSITE" id="PS50868">
    <property type="entry name" value="POST_SET"/>
    <property type="match status" value="1"/>
</dbReference>
<dbReference type="SUPFAM" id="SSF82199">
    <property type="entry name" value="SET domain"/>
    <property type="match status" value="1"/>
</dbReference>
<feature type="compositionally biased region" description="Acidic residues" evidence="8">
    <location>
        <begin position="91"/>
        <end position="100"/>
    </location>
</feature>
<dbReference type="AlphaFoldDB" id="A0A8J2WWQ3"/>
<feature type="compositionally biased region" description="Basic residues" evidence="8">
    <location>
        <begin position="105"/>
        <end position="114"/>
    </location>
</feature>
<feature type="compositionally biased region" description="Low complexity" evidence="8">
    <location>
        <begin position="351"/>
        <end position="361"/>
    </location>
</feature>
<reference evidence="12" key="1">
    <citation type="submission" date="2021-11" db="EMBL/GenBank/DDBJ databases">
        <authorList>
            <consortium name="Genoscope - CEA"/>
            <person name="William W."/>
        </authorList>
    </citation>
    <scope>NUCLEOTIDE SEQUENCE</scope>
</reference>
<feature type="domain" description="SET" evidence="9">
    <location>
        <begin position="561"/>
        <end position="676"/>
    </location>
</feature>
<dbReference type="InterPro" id="IPR050777">
    <property type="entry name" value="SET2_Histone-Lys_MeTrsfase"/>
</dbReference>
<dbReference type="InterPro" id="IPR046341">
    <property type="entry name" value="SET_dom_sf"/>
</dbReference>
<organism evidence="12 13">
    <name type="scientific">Pelagomonas calceolata</name>
    <dbReference type="NCBI Taxonomy" id="35677"/>
    <lineage>
        <taxon>Eukaryota</taxon>
        <taxon>Sar</taxon>
        <taxon>Stramenopiles</taxon>
        <taxon>Ochrophyta</taxon>
        <taxon>Pelagophyceae</taxon>
        <taxon>Pelagomonadales</taxon>
        <taxon>Pelagomonadaceae</taxon>
        <taxon>Pelagomonas</taxon>
    </lineage>
</organism>
<comment type="subcellular location">
    <subcellularLocation>
        <location evidence="2">Chromosome</location>
    </subcellularLocation>
    <subcellularLocation>
        <location evidence="1">Nucleus</location>
    </subcellularLocation>
</comment>
<dbReference type="Proteomes" id="UP000789595">
    <property type="component" value="Unassembled WGS sequence"/>
</dbReference>
<name>A0A8J2WWQ3_9STRA</name>
<feature type="region of interest" description="Disordered" evidence="8">
    <location>
        <begin position="499"/>
        <end position="520"/>
    </location>
</feature>
<evidence type="ECO:0000313" key="13">
    <source>
        <dbReference type="Proteomes" id="UP000789595"/>
    </source>
</evidence>
<feature type="compositionally biased region" description="Acidic residues" evidence="8">
    <location>
        <begin position="48"/>
        <end position="58"/>
    </location>
</feature>
<protein>
    <recommendedName>
        <fullName evidence="14">Histone-lysine N-methyltransferase</fullName>
    </recommendedName>
</protein>
<dbReference type="OrthoDB" id="422362at2759"/>
<keyword evidence="13" id="KW-1185">Reference proteome</keyword>
<gene>
    <name evidence="12" type="ORF">PECAL_1P08280</name>
</gene>
<feature type="compositionally biased region" description="Acidic residues" evidence="8">
    <location>
        <begin position="341"/>
        <end position="350"/>
    </location>
</feature>
<dbReference type="PROSITE" id="PS51215">
    <property type="entry name" value="AWS"/>
    <property type="match status" value="1"/>
</dbReference>